<gene>
    <name evidence="2" type="ORF">PEDI_42180</name>
</gene>
<dbReference type="EMBL" id="BQKE01000003">
    <property type="protein sequence ID" value="GJM63666.1"/>
    <property type="molecule type" value="Genomic_DNA"/>
</dbReference>
<comment type="caution">
    <text evidence="2">The sequence shown here is derived from an EMBL/GenBank/DDBJ whole genome shotgun (WGS) entry which is preliminary data.</text>
</comment>
<reference evidence="2 3" key="1">
    <citation type="submission" date="2021-12" db="EMBL/GenBank/DDBJ databases">
        <title>Genome sequencing of bacteria with rrn-lacking chromosome and rrn-plasmid.</title>
        <authorList>
            <person name="Anda M."/>
            <person name="Iwasaki W."/>
        </authorList>
    </citation>
    <scope>NUCLEOTIDE SEQUENCE [LARGE SCALE GENOMIC DNA]</scope>
    <source>
        <strain evidence="2 3">NBRC 15940</strain>
    </source>
</reference>
<evidence type="ECO:0000313" key="2">
    <source>
        <dbReference type="EMBL" id="GJM63666.1"/>
    </source>
</evidence>
<sequence length="75" mass="9157">MVLKEKISNALYLLVAILLWLFSYYYHESEKKKYENHEFRCAEAILLNNSYYKHYLVTYKYKVNGHTARHFCLKT</sequence>
<organism evidence="2 3">
    <name type="scientific">Persicobacter diffluens</name>
    <dbReference type="NCBI Taxonomy" id="981"/>
    <lineage>
        <taxon>Bacteria</taxon>
        <taxon>Pseudomonadati</taxon>
        <taxon>Bacteroidota</taxon>
        <taxon>Cytophagia</taxon>
        <taxon>Cytophagales</taxon>
        <taxon>Persicobacteraceae</taxon>
        <taxon>Persicobacter</taxon>
    </lineage>
</organism>
<evidence type="ECO:0000256" key="1">
    <source>
        <dbReference type="SAM" id="Phobius"/>
    </source>
</evidence>
<dbReference type="AlphaFoldDB" id="A0AAN4W0Z3"/>
<protein>
    <submittedName>
        <fullName evidence="2">Uncharacterized protein</fullName>
    </submittedName>
</protein>
<accession>A0AAN4W0Z3</accession>
<evidence type="ECO:0000313" key="3">
    <source>
        <dbReference type="Proteomes" id="UP001310022"/>
    </source>
</evidence>
<feature type="transmembrane region" description="Helical" evidence="1">
    <location>
        <begin position="6"/>
        <end position="26"/>
    </location>
</feature>
<name>A0AAN4W0Z3_9BACT</name>
<dbReference type="Proteomes" id="UP001310022">
    <property type="component" value="Unassembled WGS sequence"/>
</dbReference>
<proteinExistence type="predicted"/>
<keyword evidence="1" id="KW-0812">Transmembrane</keyword>
<keyword evidence="1" id="KW-1133">Transmembrane helix</keyword>
<keyword evidence="3" id="KW-1185">Reference proteome</keyword>
<keyword evidence="1" id="KW-0472">Membrane</keyword>